<reference evidence="3" key="2">
    <citation type="submission" date="2020-09" db="EMBL/GenBank/DDBJ databases">
        <authorList>
            <person name="Sun Q."/>
            <person name="Ohkuma M."/>
        </authorList>
    </citation>
    <scope>NUCLEOTIDE SEQUENCE</scope>
    <source>
        <strain evidence="3">JCM 4654</strain>
    </source>
</reference>
<reference evidence="3" key="1">
    <citation type="journal article" date="2014" name="Int. J. Syst. Evol. Microbiol.">
        <title>Complete genome sequence of Corynebacterium casei LMG S-19264T (=DSM 44701T), isolated from a smear-ripened cheese.</title>
        <authorList>
            <consortium name="US DOE Joint Genome Institute (JGI-PGF)"/>
            <person name="Walter F."/>
            <person name="Albersmeier A."/>
            <person name="Kalinowski J."/>
            <person name="Ruckert C."/>
        </authorList>
    </citation>
    <scope>NUCLEOTIDE SEQUENCE</scope>
    <source>
        <strain evidence="3">JCM 4654</strain>
    </source>
</reference>
<evidence type="ECO:0000313" key="3">
    <source>
        <dbReference type="EMBL" id="GHD97202.1"/>
    </source>
</evidence>
<evidence type="ECO:0000259" key="2">
    <source>
        <dbReference type="Pfam" id="PF09851"/>
    </source>
</evidence>
<organism evidence="3 4">
    <name type="scientific">Streptomyces naganishii JCM 4654</name>
    <dbReference type="NCBI Taxonomy" id="1306179"/>
    <lineage>
        <taxon>Bacteria</taxon>
        <taxon>Bacillati</taxon>
        <taxon>Actinomycetota</taxon>
        <taxon>Actinomycetes</taxon>
        <taxon>Kitasatosporales</taxon>
        <taxon>Streptomycetaceae</taxon>
        <taxon>Streptomyces</taxon>
    </lineage>
</organism>
<feature type="domain" description="SHOCT" evidence="2">
    <location>
        <begin position="56"/>
        <end position="81"/>
    </location>
</feature>
<protein>
    <submittedName>
        <fullName evidence="3">Membrane protein</fullName>
    </submittedName>
</protein>
<name>A0A919CZS1_9ACTN</name>
<dbReference type="RefSeq" id="WP_190181795.1">
    <property type="nucleotide sequence ID" value="NZ_BMVF01000035.1"/>
</dbReference>
<gene>
    <name evidence="3" type="ORF">GCM10010508_68870</name>
</gene>
<proteinExistence type="predicted"/>
<keyword evidence="1" id="KW-0472">Membrane</keyword>
<evidence type="ECO:0000256" key="1">
    <source>
        <dbReference type="SAM" id="Phobius"/>
    </source>
</evidence>
<comment type="caution">
    <text evidence="3">The sequence shown here is derived from an EMBL/GenBank/DDBJ whole genome shotgun (WGS) entry which is preliminary data.</text>
</comment>
<keyword evidence="1" id="KW-0812">Transmembrane</keyword>
<dbReference type="InterPro" id="IPR018649">
    <property type="entry name" value="SHOCT"/>
</dbReference>
<evidence type="ECO:0000313" key="4">
    <source>
        <dbReference type="Proteomes" id="UP000608955"/>
    </source>
</evidence>
<dbReference type="AlphaFoldDB" id="A0A919CZS1"/>
<dbReference type="Proteomes" id="UP000608955">
    <property type="component" value="Unassembled WGS sequence"/>
</dbReference>
<keyword evidence="1" id="KW-1133">Transmembrane helix</keyword>
<keyword evidence="4" id="KW-1185">Reference proteome</keyword>
<feature type="transmembrane region" description="Helical" evidence="1">
    <location>
        <begin position="12"/>
        <end position="35"/>
    </location>
</feature>
<sequence length="95" mass="10769">MMYYPHGMNGWGWFAMSLGTVLFWALLIAAGVLLFRALDRGPGRTPRTAAPGRPAPEQLLAERFARGEIDEDEYRRRLEVLRRDGAEHTGPMRTP</sequence>
<dbReference type="EMBL" id="BMVF01000035">
    <property type="protein sequence ID" value="GHD97202.1"/>
    <property type="molecule type" value="Genomic_DNA"/>
</dbReference>
<dbReference type="Pfam" id="PF09851">
    <property type="entry name" value="SHOCT"/>
    <property type="match status" value="1"/>
</dbReference>
<accession>A0A919CZS1</accession>